<evidence type="ECO:0000256" key="8">
    <source>
        <dbReference type="ARBA" id="ARBA00048174"/>
    </source>
</evidence>
<dbReference type="Pfam" id="PF01931">
    <property type="entry name" value="NTPase_I-T"/>
    <property type="match status" value="1"/>
</dbReference>
<comment type="caution">
    <text evidence="12">The sequence shown here is derived from an EMBL/GenBank/DDBJ whole genome shotgun (WGS) entry which is preliminary data.</text>
</comment>
<keyword evidence="13" id="KW-1185">Reference proteome</keyword>
<evidence type="ECO:0000256" key="2">
    <source>
        <dbReference type="ARBA" id="ARBA00022723"/>
    </source>
</evidence>
<reference evidence="12" key="2">
    <citation type="submission" date="2012-10" db="EMBL/GenBank/DDBJ databases">
        <title>Improved high-quality draft of Thermaerobacter subterraneus C21, DSM 13965.</title>
        <authorList>
            <consortium name="DOE Joint Genome Institute"/>
            <person name="Eisen J."/>
            <person name="Huntemann M."/>
            <person name="Wei C.-L."/>
            <person name="Han J."/>
            <person name="Detter J.C."/>
            <person name="Han C."/>
            <person name="Tapia R."/>
            <person name="Chen A."/>
            <person name="Kyrpides N."/>
            <person name="Mavromatis K."/>
            <person name="Markowitz V."/>
            <person name="Szeto E."/>
            <person name="Ivanova N."/>
            <person name="Mikhailova N."/>
            <person name="Ovchinnikova G."/>
            <person name="Pagani I."/>
            <person name="Pati A."/>
            <person name="Goodwin L."/>
            <person name="Nordberg H.P."/>
            <person name="Cantor M.N."/>
            <person name="Hua S.X."/>
            <person name="Woyke T."/>
            <person name="Eisen J."/>
            <person name="Klenk H.-P."/>
        </authorList>
    </citation>
    <scope>NUCLEOTIDE SEQUENCE [LARGE SCALE GENOMIC DNA]</scope>
    <source>
        <strain evidence="12">DSM 13965</strain>
    </source>
</reference>
<evidence type="ECO:0000256" key="9">
    <source>
        <dbReference type="ARBA" id="ARBA00048781"/>
    </source>
</evidence>
<dbReference type="InterPro" id="IPR050299">
    <property type="entry name" value="YjjX_NTPase"/>
</dbReference>
<evidence type="ECO:0000256" key="4">
    <source>
        <dbReference type="ARBA" id="ARBA00022801"/>
    </source>
</evidence>
<reference evidence="12" key="1">
    <citation type="submission" date="2010-10" db="EMBL/GenBank/DDBJ databases">
        <authorList>
            <consortium name="US DOE Joint Genome Institute (JGI-PGF)"/>
            <person name="Lucas S."/>
            <person name="Copeland A."/>
            <person name="Lapidus A."/>
            <person name="Bruce D."/>
            <person name="Goodwin L."/>
            <person name="Pitluck S."/>
            <person name="Kyrpides N."/>
            <person name="Mavromatis K."/>
            <person name="Detter J.C."/>
            <person name="Han C."/>
            <person name="Land M."/>
            <person name="Hauser L."/>
            <person name="Markowitz V."/>
            <person name="Cheng J.-F."/>
            <person name="Hugenholtz P."/>
            <person name="Woyke T."/>
            <person name="Wu D."/>
            <person name="Pukall R."/>
            <person name="Wahrenburg C."/>
            <person name="Brambilla E."/>
            <person name="Klenk H.-P."/>
            <person name="Eisen J.A."/>
        </authorList>
    </citation>
    <scope>NUCLEOTIDE SEQUENCE [LARGE SCALE GENOMIC DNA]</scope>
    <source>
        <strain evidence="12">DSM 13965</strain>
    </source>
</reference>
<comment type="function">
    <text evidence="10">Phosphatase that hydrolyzes non-canonical purine nucleotides such as XTP and ITP to their respective diphosphate derivatives. Probably excludes non-canonical purines from DNA/RNA precursor pool, thus preventing their incorporation into DNA/RNA and avoiding chromosomal lesions.</text>
</comment>
<name>K6P3W6_9FIRM</name>
<organism evidence="12 13">
    <name type="scientific">Thermaerobacter subterraneus DSM 13965</name>
    <dbReference type="NCBI Taxonomy" id="867903"/>
    <lineage>
        <taxon>Bacteria</taxon>
        <taxon>Bacillati</taxon>
        <taxon>Bacillota</taxon>
        <taxon>Clostridia</taxon>
        <taxon>Eubacteriales</taxon>
        <taxon>Clostridiales Family XVII. Incertae Sedis</taxon>
        <taxon>Thermaerobacter</taxon>
    </lineage>
</organism>
<comment type="similarity">
    <text evidence="10">Belongs to the YjjX NTPase family.</text>
</comment>
<dbReference type="EMBL" id="AENY02000002">
    <property type="protein sequence ID" value="EKP95745.1"/>
    <property type="molecule type" value="Genomic_DNA"/>
</dbReference>
<dbReference type="STRING" id="867903.ThesuDRAFT_01504"/>
<keyword evidence="2 10" id="KW-0479">Metal-binding</keyword>
<keyword evidence="5 10" id="KW-0460">Magnesium</keyword>
<dbReference type="PANTHER" id="PTHR34699:SF2">
    <property type="entry name" value="NON-CANONICAL PURINE NTP PHOSPHATASE_PRRC1 DOMAIN-CONTAINING PROTEIN"/>
    <property type="match status" value="1"/>
</dbReference>
<dbReference type="GO" id="GO:0000166">
    <property type="term" value="F:nucleotide binding"/>
    <property type="evidence" value="ECO:0007669"/>
    <property type="project" value="UniProtKB-KW"/>
</dbReference>
<keyword evidence="7 10" id="KW-0464">Manganese</keyword>
<evidence type="ECO:0000313" key="13">
    <source>
        <dbReference type="Proteomes" id="UP000005710"/>
    </source>
</evidence>
<evidence type="ECO:0000256" key="6">
    <source>
        <dbReference type="ARBA" id="ARBA00023080"/>
    </source>
</evidence>
<evidence type="ECO:0000259" key="11">
    <source>
        <dbReference type="Pfam" id="PF01931"/>
    </source>
</evidence>
<dbReference type="NCBIfam" id="TIGR00258">
    <property type="entry name" value="inosine/xanthosine triphosphatase"/>
    <property type="match status" value="1"/>
</dbReference>
<evidence type="ECO:0000256" key="1">
    <source>
        <dbReference type="ARBA" id="ARBA00001936"/>
    </source>
</evidence>
<comment type="catalytic activity">
    <reaction evidence="8 10">
        <text>ITP + H2O = IDP + phosphate + H(+)</text>
        <dbReference type="Rhea" id="RHEA:28330"/>
        <dbReference type="ChEBI" id="CHEBI:15377"/>
        <dbReference type="ChEBI" id="CHEBI:15378"/>
        <dbReference type="ChEBI" id="CHEBI:43474"/>
        <dbReference type="ChEBI" id="CHEBI:58280"/>
        <dbReference type="ChEBI" id="CHEBI:61402"/>
        <dbReference type="EC" id="3.6.1.73"/>
    </reaction>
</comment>
<dbReference type="InterPro" id="IPR029001">
    <property type="entry name" value="ITPase-like_fam"/>
</dbReference>
<dbReference type="HOGENOM" id="CLU_087417_0_1_9"/>
<dbReference type="GO" id="GO:0009117">
    <property type="term" value="P:nucleotide metabolic process"/>
    <property type="evidence" value="ECO:0007669"/>
    <property type="project" value="UniProtKB-KW"/>
</dbReference>
<dbReference type="Proteomes" id="UP000005710">
    <property type="component" value="Unassembled WGS sequence"/>
</dbReference>
<evidence type="ECO:0000256" key="5">
    <source>
        <dbReference type="ARBA" id="ARBA00022842"/>
    </source>
</evidence>
<dbReference type="Gene3D" id="3.90.950.10">
    <property type="match status" value="1"/>
</dbReference>
<keyword evidence="3 10" id="KW-0547">Nucleotide-binding</keyword>
<evidence type="ECO:0000256" key="7">
    <source>
        <dbReference type="ARBA" id="ARBA00023211"/>
    </source>
</evidence>
<dbReference type="EC" id="3.6.1.73" evidence="10"/>
<dbReference type="AlphaFoldDB" id="K6P3W6"/>
<dbReference type="InterPro" id="IPR002786">
    <property type="entry name" value="Non_canon_purine_NTPase"/>
</dbReference>
<gene>
    <name evidence="12" type="ORF">ThesuDRAFT_01504</name>
</gene>
<dbReference type="eggNOG" id="COG1986">
    <property type="taxonomic scope" value="Bacteria"/>
</dbReference>
<comment type="cofactor">
    <cofactor evidence="10">
        <name>Mg(2+)</name>
        <dbReference type="ChEBI" id="CHEBI:18420"/>
    </cofactor>
    <cofactor evidence="10">
        <name>Mn(2+)</name>
        <dbReference type="ChEBI" id="CHEBI:29035"/>
    </cofactor>
    <text evidence="10">Binds 1 divalent metal cation per subunit; can use either Mg(2+) or Mn(2+).</text>
</comment>
<dbReference type="GO" id="GO:0006772">
    <property type="term" value="P:thiamine metabolic process"/>
    <property type="evidence" value="ECO:0007669"/>
    <property type="project" value="TreeGrafter"/>
</dbReference>
<dbReference type="HAMAP" id="MF_00648">
    <property type="entry name" value="Non_canon_purine_NTPase_YjjX"/>
    <property type="match status" value="1"/>
</dbReference>
<proteinExistence type="inferred from homology"/>
<comment type="catalytic activity">
    <reaction evidence="9 10">
        <text>XTP + H2O = XDP + phosphate + H(+)</text>
        <dbReference type="Rhea" id="RHEA:28406"/>
        <dbReference type="ChEBI" id="CHEBI:15377"/>
        <dbReference type="ChEBI" id="CHEBI:15378"/>
        <dbReference type="ChEBI" id="CHEBI:43474"/>
        <dbReference type="ChEBI" id="CHEBI:59884"/>
        <dbReference type="ChEBI" id="CHEBI:61314"/>
        <dbReference type="EC" id="3.6.1.73"/>
    </reaction>
</comment>
<evidence type="ECO:0000256" key="3">
    <source>
        <dbReference type="ARBA" id="ARBA00022741"/>
    </source>
</evidence>
<dbReference type="InterPro" id="IPR026533">
    <property type="entry name" value="NTPase/PRRC1"/>
</dbReference>
<accession>K6P3W6</accession>
<dbReference type="SUPFAM" id="SSF52972">
    <property type="entry name" value="ITPase-like"/>
    <property type="match status" value="1"/>
</dbReference>
<feature type="binding site" evidence="10">
    <location>
        <begin position="9"/>
        <end position="14"/>
    </location>
    <ligand>
        <name>substrate</name>
    </ligand>
</feature>
<dbReference type="GO" id="GO:0103023">
    <property type="term" value="F:ITPase activity"/>
    <property type="evidence" value="ECO:0007669"/>
    <property type="project" value="UniProtKB-EC"/>
</dbReference>
<dbReference type="GO" id="GO:0046872">
    <property type="term" value="F:metal ion binding"/>
    <property type="evidence" value="ECO:0007669"/>
    <property type="project" value="UniProtKB-KW"/>
</dbReference>
<dbReference type="PANTHER" id="PTHR34699">
    <property type="match status" value="1"/>
</dbReference>
<sequence>MPRRVAVGSTNPTKVEAVRRVITAAWPGAEVTGHQVPSGVPDQPLGAAQTEAGARQRARLALEWAGGVADLGIGLEGGVDPAGFLLSACCARDRKGRESVAWSLRMPLPPVVVRAVLHGEELGPLLERLGGVAGIGRGPGAVGLFTRGLVDRTQLWQMAVAGALAPWLTPQWDWFSSPAG</sequence>
<keyword evidence="4 10" id="KW-0378">Hydrolase</keyword>
<comment type="cofactor">
    <cofactor evidence="1">
        <name>Mn(2+)</name>
        <dbReference type="ChEBI" id="CHEBI:29035"/>
    </cofactor>
</comment>
<evidence type="ECO:0000256" key="10">
    <source>
        <dbReference type="HAMAP-Rule" id="MF_00648"/>
    </source>
</evidence>
<feature type="domain" description="Non-canonical purine NTP phosphatase/PRRC1" evidence="11">
    <location>
        <begin position="8"/>
        <end position="168"/>
    </location>
</feature>
<evidence type="ECO:0000313" key="12">
    <source>
        <dbReference type="EMBL" id="EKP95745.1"/>
    </source>
</evidence>
<comment type="caution">
    <text evidence="10">Lacks conserved residue(s) required for the propagation of feature annotation.</text>
</comment>
<comment type="subunit">
    <text evidence="10">Homodimer.</text>
</comment>
<protein>
    <recommendedName>
        <fullName evidence="10">Probable inosine/xanthosine triphosphatase</fullName>
        <shortName evidence="10">ITPase/XTPase</shortName>
        <ecNumber evidence="10">3.6.1.73</ecNumber>
    </recommendedName>
    <alternativeName>
        <fullName evidence="10">Non-canonical purine NTP phosphatase</fullName>
    </alternativeName>
    <alternativeName>
        <fullName evidence="10">Non-standard purine NTP phosphatase</fullName>
    </alternativeName>
    <alternativeName>
        <fullName evidence="10">Nucleoside-triphosphate phosphatase</fullName>
        <shortName evidence="10">NTPase</shortName>
    </alternativeName>
</protein>
<keyword evidence="6 10" id="KW-0546">Nucleotide metabolism</keyword>